<dbReference type="GO" id="GO:0006310">
    <property type="term" value="P:DNA recombination"/>
    <property type="evidence" value="ECO:0007669"/>
    <property type="project" value="UniProtKB-KW"/>
</dbReference>
<evidence type="ECO:0008006" key="5">
    <source>
        <dbReference type="Google" id="ProtNLM"/>
    </source>
</evidence>
<comment type="caution">
    <text evidence="3">The sequence shown here is derived from an EMBL/GenBank/DDBJ whole genome shotgun (WGS) entry which is preliminary data.</text>
</comment>
<feature type="region of interest" description="Disordered" evidence="2">
    <location>
        <begin position="1"/>
        <end position="27"/>
    </location>
</feature>
<dbReference type="EMBL" id="JARJCW010000036">
    <property type="protein sequence ID" value="KAJ7207460.1"/>
    <property type="molecule type" value="Genomic_DNA"/>
</dbReference>
<feature type="region of interest" description="Disordered" evidence="2">
    <location>
        <begin position="80"/>
        <end position="130"/>
    </location>
</feature>
<reference evidence="3" key="1">
    <citation type="submission" date="2023-03" db="EMBL/GenBank/DDBJ databases">
        <title>Massive genome expansion in bonnet fungi (Mycena s.s.) driven by repeated elements and novel gene families across ecological guilds.</title>
        <authorList>
            <consortium name="Lawrence Berkeley National Laboratory"/>
            <person name="Harder C.B."/>
            <person name="Miyauchi S."/>
            <person name="Viragh M."/>
            <person name="Kuo A."/>
            <person name="Thoen E."/>
            <person name="Andreopoulos B."/>
            <person name="Lu D."/>
            <person name="Skrede I."/>
            <person name="Drula E."/>
            <person name="Henrissat B."/>
            <person name="Morin E."/>
            <person name="Kohler A."/>
            <person name="Barry K."/>
            <person name="LaButti K."/>
            <person name="Morin E."/>
            <person name="Salamov A."/>
            <person name="Lipzen A."/>
            <person name="Mereny Z."/>
            <person name="Hegedus B."/>
            <person name="Baldrian P."/>
            <person name="Stursova M."/>
            <person name="Weitz H."/>
            <person name="Taylor A."/>
            <person name="Grigoriev I.V."/>
            <person name="Nagy L.G."/>
            <person name="Martin F."/>
            <person name="Kauserud H."/>
        </authorList>
    </citation>
    <scope>NUCLEOTIDE SEQUENCE</scope>
    <source>
        <strain evidence="3">9144</strain>
    </source>
</reference>
<dbReference type="Proteomes" id="UP001219525">
    <property type="component" value="Unassembled WGS sequence"/>
</dbReference>
<dbReference type="GO" id="GO:0015074">
    <property type="term" value="P:DNA integration"/>
    <property type="evidence" value="ECO:0007669"/>
    <property type="project" value="InterPro"/>
</dbReference>
<evidence type="ECO:0000313" key="3">
    <source>
        <dbReference type="EMBL" id="KAJ7207460.1"/>
    </source>
</evidence>
<evidence type="ECO:0000256" key="2">
    <source>
        <dbReference type="SAM" id="MobiDB-lite"/>
    </source>
</evidence>
<name>A0AAD6VCJ9_9AGAR</name>
<dbReference type="AlphaFoldDB" id="A0AAD6VCJ9"/>
<accession>A0AAD6VCJ9</accession>
<dbReference type="InterPro" id="IPR011010">
    <property type="entry name" value="DNA_brk_join_enz"/>
</dbReference>
<gene>
    <name evidence="3" type="ORF">GGX14DRAFT_396291</name>
</gene>
<dbReference type="Gene3D" id="1.10.443.10">
    <property type="entry name" value="Intergrase catalytic core"/>
    <property type="match status" value="1"/>
</dbReference>
<protein>
    <recommendedName>
        <fullName evidence="5">Tyr recombinase domain-containing protein</fullName>
    </recommendedName>
</protein>
<dbReference type="InterPro" id="IPR013762">
    <property type="entry name" value="Integrase-like_cat_sf"/>
</dbReference>
<feature type="compositionally biased region" description="Acidic residues" evidence="2">
    <location>
        <begin position="90"/>
        <end position="108"/>
    </location>
</feature>
<dbReference type="GO" id="GO:0003677">
    <property type="term" value="F:DNA binding"/>
    <property type="evidence" value="ECO:0007669"/>
    <property type="project" value="InterPro"/>
</dbReference>
<keyword evidence="4" id="KW-1185">Reference proteome</keyword>
<dbReference type="SUPFAM" id="SSF56349">
    <property type="entry name" value="DNA breaking-rejoining enzymes"/>
    <property type="match status" value="1"/>
</dbReference>
<organism evidence="3 4">
    <name type="scientific">Mycena pura</name>
    <dbReference type="NCBI Taxonomy" id="153505"/>
    <lineage>
        <taxon>Eukaryota</taxon>
        <taxon>Fungi</taxon>
        <taxon>Dikarya</taxon>
        <taxon>Basidiomycota</taxon>
        <taxon>Agaricomycotina</taxon>
        <taxon>Agaricomycetes</taxon>
        <taxon>Agaricomycetidae</taxon>
        <taxon>Agaricales</taxon>
        <taxon>Marasmiineae</taxon>
        <taxon>Mycenaceae</taxon>
        <taxon>Mycena</taxon>
    </lineage>
</organism>
<proteinExistence type="predicted"/>
<evidence type="ECO:0000256" key="1">
    <source>
        <dbReference type="ARBA" id="ARBA00023172"/>
    </source>
</evidence>
<keyword evidence="1" id="KW-0233">DNA recombination</keyword>
<sequence>MPKTQGNPCPKSKTPYKIAKGKKRGLLAQSGQATLETITALQQTGMKKHGKAEITTKKYDQVVAATRKWFVMSLGGKVAEGKKGKAEPSAAEEDEDSDSEEEDDDFEDGPAGPDPIAPDVGESAEPQDAKADASFKFDAPEFKDALSDTPNEHSPKVLALYLVYKIFHQGKKIGTADTARAAWKRLWKLQDGDTYRGRWHYNPATSRWEGNPVDSSEVEDTMESIKNKCGKNDGERKHSLAMTKEFMERMFAWSDKVCPPSSYSSPSTTVEERAVKTKHLEYKAFASTAWTIWSRNFELVKLQEKDLTFGLEDPRALNAPYFELNLTNRKGWQKRINKTQKESDLRSGRYKICSQPDLPACDAYHWLPKWRQHLQDEVYQRPLLPDDYIFPAIGANGIVQTGEHISHEDVNKWIKEFAAGARLPQQNGTFSTHCFRRGGAQYRFMFAAVGRRWTLRQVRWWGGWAEGEHRDTLIKYLLDELYTYEDDYSGMLLPLQPEANKTFLGEAAAMGPATTEQLSLLHRSLSSDMRAMSGVINNLVNSFAGINSAHQPVLGTRALVPIPLAMVNSVNQSLLHAPRVATTPPLPTTSGHPLPTAGLIVPDIPVTLPDGSRSLSRDSWKIAVQHWLTGDPAHGLYKPLKDWSKKELTGPNKPFAMKLRSRMVIATEYITHYNSDETSFLAAYPEANQGLSKLLTAINDARLARGERIPRK</sequence>
<evidence type="ECO:0000313" key="4">
    <source>
        <dbReference type="Proteomes" id="UP001219525"/>
    </source>
</evidence>